<feature type="region of interest" description="Disordered" evidence="2">
    <location>
        <begin position="95"/>
        <end position="114"/>
    </location>
</feature>
<evidence type="ECO:0000256" key="1">
    <source>
        <dbReference type="ARBA" id="ARBA00022737"/>
    </source>
</evidence>
<feature type="compositionally biased region" description="Low complexity" evidence="2">
    <location>
        <begin position="1921"/>
        <end position="1932"/>
    </location>
</feature>
<evidence type="ECO:0000259" key="4">
    <source>
        <dbReference type="Pfam" id="PF25023"/>
    </source>
</evidence>
<dbReference type="Pfam" id="PF25023">
    <property type="entry name" value="TEN_YD-shell"/>
    <property type="match status" value="3"/>
</dbReference>
<keyword evidence="6" id="KW-1185">Reference proteome</keyword>
<gene>
    <name evidence="5" type="ORF">BN12_4040011</name>
</gene>
<dbReference type="OrthoDB" id="5150353at2"/>
<feature type="compositionally biased region" description="Basic and acidic residues" evidence="2">
    <location>
        <begin position="179"/>
        <end position="200"/>
    </location>
</feature>
<evidence type="ECO:0000256" key="2">
    <source>
        <dbReference type="SAM" id="MobiDB-lite"/>
    </source>
</evidence>
<feature type="region of interest" description="Disordered" evidence="2">
    <location>
        <begin position="121"/>
        <end position="206"/>
    </location>
</feature>
<protein>
    <submittedName>
        <fullName evidence="5">Uncharacterized protein</fullName>
    </submittedName>
</protein>
<dbReference type="Proteomes" id="UP000035721">
    <property type="component" value="Unassembled WGS sequence"/>
</dbReference>
<evidence type="ECO:0000259" key="3">
    <source>
        <dbReference type="Pfam" id="PF20148"/>
    </source>
</evidence>
<dbReference type="InterPro" id="IPR006530">
    <property type="entry name" value="YD"/>
</dbReference>
<dbReference type="InterPro" id="IPR022385">
    <property type="entry name" value="Rhs_assc_core"/>
</dbReference>
<dbReference type="InterPro" id="IPR056823">
    <property type="entry name" value="TEN-like_YD-shell"/>
</dbReference>
<dbReference type="Gene3D" id="2.180.10.10">
    <property type="entry name" value="RHS repeat-associated core"/>
    <property type="match status" value="4"/>
</dbReference>
<comment type="caution">
    <text evidence="5">The sequence shown here is derived from an EMBL/GenBank/DDBJ whole genome shotgun (WGS) entry which is preliminary data.</text>
</comment>
<dbReference type="Pfam" id="PF20148">
    <property type="entry name" value="DUF6531"/>
    <property type="match status" value="1"/>
</dbReference>
<proteinExistence type="predicted"/>
<feature type="domain" description="Teneurin-like YD-shell" evidence="4">
    <location>
        <begin position="824"/>
        <end position="1032"/>
    </location>
</feature>
<name>A0A077M4Z6_9MICO</name>
<dbReference type="InterPro" id="IPR045351">
    <property type="entry name" value="DUF6531"/>
</dbReference>
<keyword evidence="1" id="KW-0677">Repeat</keyword>
<organism evidence="5 6">
    <name type="scientific">Nostocoides japonicum T1-X7</name>
    <dbReference type="NCBI Taxonomy" id="1194083"/>
    <lineage>
        <taxon>Bacteria</taxon>
        <taxon>Bacillati</taxon>
        <taxon>Actinomycetota</taxon>
        <taxon>Actinomycetes</taxon>
        <taxon>Micrococcales</taxon>
        <taxon>Intrasporangiaceae</taxon>
        <taxon>Nostocoides</taxon>
    </lineage>
</organism>
<evidence type="ECO:0000313" key="6">
    <source>
        <dbReference type="Proteomes" id="UP000035721"/>
    </source>
</evidence>
<dbReference type="Pfam" id="PF05593">
    <property type="entry name" value="RHS_repeat"/>
    <property type="match status" value="1"/>
</dbReference>
<feature type="domain" description="Teneurin-like YD-shell" evidence="4">
    <location>
        <begin position="1342"/>
        <end position="1614"/>
    </location>
</feature>
<evidence type="ECO:0000313" key="5">
    <source>
        <dbReference type="EMBL" id="CCH79179.1"/>
    </source>
</evidence>
<feature type="domain" description="Teneurin-like YD-shell" evidence="4">
    <location>
        <begin position="1150"/>
        <end position="1249"/>
    </location>
</feature>
<feature type="compositionally biased region" description="Acidic residues" evidence="2">
    <location>
        <begin position="151"/>
        <end position="165"/>
    </location>
</feature>
<dbReference type="RefSeq" id="WP_048555736.1">
    <property type="nucleotide sequence ID" value="NZ_HF570958.1"/>
</dbReference>
<dbReference type="PANTHER" id="PTHR32305">
    <property type="match status" value="1"/>
</dbReference>
<dbReference type="InterPro" id="IPR050708">
    <property type="entry name" value="T6SS_VgrG/RHS"/>
</dbReference>
<feature type="domain" description="DUF6531" evidence="3">
    <location>
        <begin position="208"/>
        <end position="281"/>
    </location>
</feature>
<dbReference type="STRING" id="1194083.BN12_4040011"/>
<dbReference type="EMBL" id="CAJB01000340">
    <property type="protein sequence ID" value="CCH79179.1"/>
    <property type="molecule type" value="Genomic_DNA"/>
</dbReference>
<dbReference type="NCBIfam" id="TIGR03696">
    <property type="entry name" value="Rhs_assc_core"/>
    <property type="match status" value="1"/>
</dbReference>
<reference evidence="5 6" key="1">
    <citation type="journal article" date="2013" name="ISME J.">
        <title>A metabolic model for members of the genus Tetrasphaera involved in enhanced biological phosphorus removal.</title>
        <authorList>
            <person name="Kristiansen R."/>
            <person name="Nguyen H.T.T."/>
            <person name="Saunders A.M."/>
            <person name="Nielsen J.L."/>
            <person name="Wimmer R."/>
            <person name="Le V.Q."/>
            <person name="McIlroy S.J."/>
            <person name="Petrovski S."/>
            <person name="Seviour R.J."/>
            <person name="Calteau A."/>
            <person name="Nielsen K.L."/>
            <person name="Nielsen P.H."/>
        </authorList>
    </citation>
    <scope>NUCLEOTIDE SEQUENCE [LARGE SCALE GENOMIC DNA]</scope>
    <source>
        <strain evidence="5 6">T1-X7</strain>
    </source>
</reference>
<feature type="region of interest" description="Disordered" evidence="2">
    <location>
        <begin position="1920"/>
        <end position="1964"/>
    </location>
</feature>
<dbReference type="InterPro" id="IPR031325">
    <property type="entry name" value="RHS_repeat"/>
</dbReference>
<dbReference type="NCBIfam" id="TIGR01643">
    <property type="entry name" value="YD_repeat_2x"/>
    <property type="match status" value="6"/>
</dbReference>
<dbReference type="PANTHER" id="PTHR32305:SF15">
    <property type="entry name" value="PROTEIN RHSA-RELATED"/>
    <property type="match status" value="1"/>
</dbReference>
<accession>A0A077M4Z6</accession>
<sequence length="1964" mass="215092">MSERVVLPSINPKLPAETKVVFGGKEYRPGDRFEYRGDACEVLEFMRVAFDQIKAQYPDQGWGLGVEPGPWQRLCEVQQGLSDAFEQLREVLRADPDNPVPLPAAQPSDTANVADDPATLATRSRQPAVTPAPGDRQDGPLNSAAQRLADPEDPASLEELADELTDQGRTPEQVDDDVDRARRGDPQRGERHPFRSREEAPTPATVADPVSLFTGEFVLTERDLHLPGRGLDFDLVRRYCSGPPAYGPFGFNWDHNWNVYARDLADGSVAIWTGQLREQVFEFQPDGSYTPPPGVFAALTRSMDPSGAMTGFELAFRGGLLWRLGRPPGHPDGERWPLLSRQDRCGNTQRCHYDDTGRLALVEDTLGRPITFHYGDCGRLEAVEDFSGRTIRYLHTDDTEHLAVVVQPPTEEAPGGARTTYEYHAADHPLLRHSITTVLDAHGRPTVENTYGEDPSQEDYGRVVRQTFLGEEYHYEYLRSGYLIPAPELANTAVMQVCVHEPACPLRLYTFSMSGELLDERYRLRADGSLRIWATTYTYDAHGNPSGVRRPDGLTLSYTWDSTSTDPREWGNLTALDLIAPPHRPQPPRRILTITYEARHQQVRTVTDEAGAVTTYTFDYEQNPTGAGRALPVRVEHPDCTLPDGSVQTAVEHLAYDTAGLLTERVSAEGRTEKLIRGADGQVTQLLAGTGADAVVLDFGYDLLGRPATVTSATGRVTRTSYDALDRLTTVQRTEVAGAQGTVTYLYDPDGWLREQRTPVGGFREPDGTPLEFVSTEFQRDPRQSTWSVTEAANTSRPRRWRYERTCTGDSVRAITDPLGRVTRLTHDERGLVLQQTVTDPAGSESTWRFRYDRNGNMLRSIDPVGLVTDYRYDTWGRLVERRLPGASGRRTSVHFDYAPMDRISSVRVEGEPGPGQGLSVLFQVSQEHDERGRLVRRRQGPHSARLWFDRDGYLLRLVDQRGRVIRTDRDTLGRVVAATDPVGNQVRYRYNSDGDLHRVTHVEVRANGGAPDQFVSTNTYDVRGRLTEVVDTLGNARVVTYDDRDLPVRIADPGQPAAINTFDAFGSLISTEFRTAAGPRSCQWQRDDLGRLGAYVDPAGNRTAYRYGMHDRWEVITYPDLSQRRRTYDAAGRTRREVSADGVVTSFLHAEDGRPSRVSRVGGTRRVPVADTLIGRDGLGRPVDITEGSQRLRLGYDALGRLTSETRAGRTIQMVYDDPNGQARVMYPDGRRDTVTFDELGRLSRVTLTQPAPTPQTGTLPAGAVLSRYAFHGPERLATRELGNGVVTSYTYDAGGRLAGIVDQRAGSPHATVTRYVHDALGRRVVAQGSPLPASTIVNGFDVLGRLTIQHSGVNATTAEGLDTQAQQDAFVIGLNLAGANQAGAFVYDDADFLRSEENEQGTRTWHRGPDGRPAGITTTAPGAAPVTAPYAHDRDGNRVQDERLTYRYDTCGRLREVRRNGALQLTLNYDPLGRLIESDHPTHSRRIWYLGPRPLHEEDATGTPTLQHTLGTRHDEFVLRSNGTNRWGHQDARMSLLAVTDDSGKPIERYTYSPYGRCTVFDQDGATQRTNTTLGSGLGPVFGGHEAILGNDLYDGHARTFDAATGRWLQPDPRGHVDSSDLYLYCGGDPADHMDPSGEVLPIIAALAILGALTGAGYSFWDASEHPERYAGDFSWRALFQVFGGAAAGAGAGATAQGALLMGGGAAAGGTASGVGGAGSLTLLQKVVLGGGSSALSGFAWRSGFHALFPEYADPPSPGSTAFDFATGGVLGPFTVGPTGVLAADAIPASFAPRAFSNNWRLILNPRTKFGPGNLFTESRVGRSGFKLVSAQYWRASRGADGKALHHLWIQQQTALPGWLEPLRNSGANLLEIGGPLNSWMGGRLLREWGFRTAVASALATIGYGSYSATTDLLYGDRQTTPWPDTTQQPELNGDNHVGTSIPEPTTGDQGAAPTDATATTK</sequence>